<evidence type="ECO:0000313" key="2">
    <source>
        <dbReference type="EMBL" id="GAQ80214.1"/>
    </source>
</evidence>
<reference evidence="2 3" key="1">
    <citation type="journal article" date="2014" name="Nat. Commun.">
        <title>Klebsormidium flaccidum genome reveals primary factors for plant terrestrial adaptation.</title>
        <authorList>
            <person name="Hori K."/>
            <person name="Maruyama F."/>
            <person name="Fujisawa T."/>
            <person name="Togashi T."/>
            <person name="Yamamoto N."/>
            <person name="Seo M."/>
            <person name="Sato S."/>
            <person name="Yamada T."/>
            <person name="Mori H."/>
            <person name="Tajima N."/>
            <person name="Moriyama T."/>
            <person name="Ikeuchi M."/>
            <person name="Watanabe M."/>
            <person name="Wada H."/>
            <person name="Kobayashi K."/>
            <person name="Saito M."/>
            <person name="Masuda T."/>
            <person name="Sasaki-Sekimoto Y."/>
            <person name="Mashiguchi K."/>
            <person name="Awai K."/>
            <person name="Shimojima M."/>
            <person name="Masuda S."/>
            <person name="Iwai M."/>
            <person name="Nobusawa T."/>
            <person name="Narise T."/>
            <person name="Kondo S."/>
            <person name="Saito H."/>
            <person name="Sato R."/>
            <person name="Murakawa M."/>
            <person name="Ihara Y."/>
            <person name="Oshima-Yamada Y."/>
            <person name="Ohtaka K."/>
            <person name="Satoh M."/>
            <person name="Sonobe K."/>
            <person name="Ishii M."/>
            <person name="Ohtani R."/>
            <person name="Kanamori-Sato M."/>
            <person name="Honoki R."/>
            <person name="Miyazaki D."/>
            <person name="Mochizuki H."/>
            <person name="Umetsu J."/>
            <person name="Higashi K."/>
            <person name="Shibata D."/>
            <person name="Kamiya Y."/>
            <person name="Sato N."/>
            <person name="Nakamura Y."/>
            <person name="Tabata S."/>
            <person name="Ida S."/>
            <person name="Kurokawa K."/>
            <person name="Ohta H."/>
        </authorList>
    </citation>
    <scope>NUCLEOTIDE SEQUENCE [LARGE SCALE GENOMIC DNA]</scope>
    <source>
        <strain evidence="2 3">NIES-2285</strain>
    </source>
</reference>
<sequence>MQPHKRQKMQAKEHGFDHDQQTTQIAVNGGEDEFAFNPTKGTSEVPNKAHETIEHNQEVSLEEVRRGSDAVEQSMEEIRIKMETFTDMVSRLLENAKTFFSQTLQSFEDGLVELHQQQMQKWEDELTALRTLDYDNEDALARLTHAQDAIGSLGALAHR</sequence>
<dbReference type="PANTHER" id="PTHR35500">
    <property type="entry name" value="OS03G0108700 PROTEIN"/>
    <property type="match status" value="1"/>
</dbReference>
<organism evidence="2 3">
    <name type="scientific">Klebsormidium nitens</name>
    <name type="common">Green alga</name>
    <name type="synonym">Ulothrix nitens</name>
    <dbReference type="NCBI Taxonomy" id="105231"/>
    <lineage>
        <taxon>Eukaryota</taxon>
        <taxon>Viridiplantae</taxon>
        <taxon>Streptophyta</taxon>
        <taxon>Klebsormidiophyceae</taxon>
        <taxon>Klebsormidiales</taxon>
        <taxon>Klebsormidiaceae</taxon>
        <taxon>Klebsormidium</taxon>
    </lineage>
</organism>
<name>A0A0U9HI95_KLENI</name>
<feature type="region of interest" description="Disordered" evidence="1">
    <location>
        <begin position="1"/>
        <end position="20"/>
    </location>
</feature>
<dbReference type="OMA" id="MKHEVAE"/>
<accession>A0A0U9HI95</accession>
<dbReference type="AlphaFoldDB" id="A0A0U9HI95"/>
<protein>
    <submittedName>
        <fullName evidence="2">Uncharacterized protein</fullName>
    </submittedName>
</protein>
<dbReference type="Proteomes" id="UP000054558">
    <property type="component" value="Unassembled WGS sequence"/>
</dbReference>
<proteinExistence type="predicted"/>
<dbReference type="OrthoDB" id="1933196at2759"/>
<gene>
    <name evidence="2" type="ORF">KFL_000490040</name>
</gene>
<keyword evidence="3" id="KW-1185">Reference proteome</keyword>
<dbReference type="EMBL" id="DF236998">
    <property type="protein sequence ID" value="GAQ80214.1"/>
    <property type="molecule type" value="Genomic_DNA"/>
</dbReference>
<evidence type="ECO:0000256" key="1">
    <source>
        <dbReference type="SAM" id="MobiDB-lite"/>
    </source>
</evidence>
<dbReference type="PANTHER" id="PTHR35500:SF1">
    <property type="entry name" value="OS03G0108700 PROTEIN"/>
    <property type="match status" value="1"/>
</dbReference>
<evidence type="ECO:0000313" key="3">
    <source>
        <dbReference type="Proteomes" id="UP000054558"/>
    </source>
</evidence>
<feature type="compositionally biased region" description="Basic and acidic residues" evidence="1">
    <location>
        <begin position="10"/>
        <end position="20"/>
    </location>
</feature>